<accession>A0A2N1MQK6</accession>
<reference evidence="1 2" key="2">
    <citation type="submission" date="2017-10" db="EMBL/GenBank/DDBJ databases">
        <title>Extensive intraspecific genome diversity in a model arbuscular mycorrhizal fungus.</title>
        <authorList>
            <person name="Chen E.C.H."/>
            <person name="Morin E."/>
            <person name="Baudet D."/>
            <person name="Noel J."/>
            <person name="Ndikumana S."/>
            <person name="Charron P."/>
            <person name="St-Onge C."/>
            <person name="Giorgi J."/>
            <person name="Grigoriev I.V."/>
            <person name="Roux C."/>
            <person name="Martin F.M."/>
            <person name="Corradi N."/>
        </authorList>
    </citation>
    <scope>NUCLEOTIDE SEQUENCE [LARGE SCALE GENOMIC DNA]</scope>
    <source>
        <strain evidence="1 2">C2</strain>
    </source>
</reference>
<reference evidence="1 2" key="1">
    <citation type="submission" date="2016-04" db="EMBL/GenBank/DDBJ databases">
        <title>Genome analyses suggest a sexual origin of heterokaryosis in a supposedly ancient asexual fungus.</title>
        <authorList>
            <person name="Ropars J."/>
            <person name="Sedzielewska K."/>
            <person name="Noel J."/>
            <person name="Charron P."/>
            <person name="Farinelli L."/>
            <person name="Marton T."/>
            <person name="Kruger M."/>
            <person name="Pelin A."/>
            <person name="Brachmann A."/>
            <person name="Corradi N."/>
        </authorList>
    </citation>
    <scope>NUCLEOTIDE SEQUENCE [LARGE SCALE GENOMIC DNA]</scope>
    <source>
        <strain evidence="1 2">C2</strain>
    </source>
</reference>
<gene>
    <name evidence="1" type="ORF">RhiirC2_123293</name>
</gene>
<sequence>MPPKTKKNSKAKEPRLLSTPQEISDAYNEDFNICLAEANPEPLPGILFKPASEWKDKDVRPLAELLAGRIAIDGSGKNLPGANALGKIGSDFAEYVFTHPNIRSIIDPVYVVIDLTTTARNAPPANINVYPPNRTHPVVVPFLGSNHVYAFNGAGSTDNAQHLIEWLQGTNQGLRAYVFNTPYAVVLY</sequence>
<dbReference type="VEuPathDB" id="FungiDB:RhiirA1_473331"/>
<organism evidence="1 2">
    <name type="scientific">Rhizophagus irregularis</name>
    <dbReference type="NCBI Taxonomy" id="588596"/>
    <lineage>
        <taxon>Eukaryota</taxon>
        <taxon>Fungi</taxon>
        <taxon>Fungi incertae sedis</taxon>
        <taxon>Mucoromycota</taxon>
        <taxon>Glomeromycotina</taxon>
        <taxon>Glomeromycetes</taxon>
        <taxon>Glomerales</taxon>
        <taxon>Glomeraceae</taxon>
        <taxon>Rhizophagus</taxon>
    </lineage>
</organism>
<dbReference type="VEuPathDB" id="FungiDB:RhiirFUN_016120"/>
<evidence type="ECO:0000313" key="2">
    <source>
        <dbReference type="Proteomes" id="UP000233469"/>
    </source>
</evidence>
<comment type="caution">
    <text evidence="1">The sequence shown here is derived from an EMBL/GenBank/DDBJ whole genome shotgun (WGS) entry which is preliminary data.</text>
</comment>
<proteinExistence type="predicted"/>
<evidence type="ECO:0000313" key="1">
    <source>
        <dbReference type="EMBL" id="PKK63878.1"/>
    </source>
</evidence>
<protein>
    <submittedName>
        <fullName evidence="1">Uncharacterized protein</fullName>
    </submittedName>
</protein>
<dbReference type="VEuPathDB" id="FungiDB:FUN_022091"/>
<name>A0A2N1MQK6_9GLOM</name>
<dbReference type="EMBL" id="LLXL01001552">
    <property type="protein sequence ID" value="PKK63878.1"/>
    <property type="molecule type" value="Genomic_DNA"/>
</dbReference>
<dbReference type="AlphaFoldDB" id="A0A2N1MQK6"/>
<dbReference type="Proteomes" id="UP000233469">
    <property type="component" value="Unassembled WGS sequence"/>
</dbReference>